<dbReference type="EMBL" id="JBGBZN010000002">
    <property type="protein sequence ID" value="MEY9469039.1"/>
    <property type="molecule type" value="Genomic_DNA"/>
</dbReference>
<dbReference type="PANTHER" id="PTHR44086">
    <property type="entry name" value="THIOSULFATE SULFURTRANSFERASE RDL2, MITOCHONDRIAL-RELATED"/>
    <property type="match status" value="1"/>
</dbReference>
<dbReference type="Gene3D" id="3.40.250.10">
    <property type="entry name" value="Rhodanese-like domain"/>
    <property type="match status" value="1"/>
</dbReference>
<evidence type="ECO:0000256" key="1">
    <source>
        <dbReference type="SAM" id="MobiDB-lite"/>
    </source>
</evidence>
<dbReference type="CDD" id="cd01447">
    <property type="entry name" value="Polysulfide_ST"/>
    <property type="match status" value="1"/>
</dbReference>
<name>A0ABV4GAV0_9BRAD</name>
<feature type="domain" description="Rhodanese" evidence="2">
    <location>
        <begin position="51"/>
        <end position="148"/>
    </location>
</feature>
<protein>
    <submittedName>
        <fullName evidence="3">Rhodanese-related sulfurtransferase</fullName>
    </submittedName>
</protein>
<dbReference type="Pfam" id="PF00581">
    <property type="entry name" value="Rhodanese"/>
    <property type="match status" value="1"/>
</dbReference>
<evidence type="ECO:0000259" key="2">
    <source>
        <dbReference type="PROSITE" id="PS50206"/>
    </source>
</evidence>
<feature type="region of interest" description="Disordered" evidence="1">
    <location>
        <begin position="1"/>
        <end position="20"/>
    </location>
</feature>
<dbReference type="InterPro" id="IPR001763">
    <property type="entry name" value="Rhodanese-like_dom"/>
</dbReference>
<comment type="caution">
    <text evidence="3">The sequence shown here is derived from an EMBL/GenBank/DDBJ whole genome shotgun (WGS) entry which is preliminary data.</text>
</comment>
<dbReference type="Proteomes" id="UP001565474">
    <property type="component" value="Unassembled WGS sequence"/>
</dbReference>
<keyword evidence="4" id="KW-1185">Reference proteome</keyword>
<gene>
    <name evidence="3" type="ORF">ABH992_001438</name>
</gene>
<dbReference type="SMART" id="SM00450">
    <property type="entry name" value="RHOD"/>
    <property type="match status" value="1"/>
</dbReference>
<dbReference type="PANTHER" id="PTHR44086:SF13">
    <property type="entry name" value="THIOSULFATE SULFURTRANSFERASE PSPE"/>
    <property type="match status" value="1"/>
</dbReference>
<evidence type="ECO:0000313" key="3">
    <source>
        <dbReference type="EMBL" id="MEY9469039.1"/>
    </source>
</evidence>
<organism evidence="3 4">
    <name type="scientific">Bradyrhizobium yuanmingense</name>
    <dbReference type="NCBI Taxonomy" id="108015"/>
    <lineage>
        <taxon>Bacteria</taxon>
        <taxon>Pseudomonadati</taxon>
        <taxon>Pseudomonadota</taxon>
        <taxon>Alphaproteobacteria</taxon>
        <taxon>Hyphomicrobiales</taxon>
        <taxon>Nitrobacteraceae</taxon>
        <taxon>Bradyrhizobium</taxon>
    </lineage>
</organism>
<reference evidence="3 4" key="1">
    <citation type="submission" date="2024-07" db="EMBL/GenBank/DDBJ databases">
        <title>Genomic Encyclopedia of Type Strains, Phase V (KMG-V): Genome sequencing to study the core and pangenomes of soil and plant-associated prokaryotes.</title>
        <authorList>
            <person name="Whitman W."/>
        </authorList>
    </citation>
    <scope>NUCLEOTIDE SEQUENCE [LARGE SCALE GENOMIC DNA]</scope>
    <source>
        <strain evidence="3 4">USDA 222</strain>
    </source>
</reference>
<dbReference type="InterPro" id="IPR036873">
    <property type="entry name" value="Rhodanese-like_dom_sf"/>
</dbReference>
<proteinExistence type="predicted"/>
<accession>A0ABV4GAV0</accession>
<dbReference type="PROSITE" id="PS50206">
    <property type="entry name" value="RHODANESE_3"/>
    <property type="match status" value="1"/>
</dbReference>
<evidence type="ECO:0000313" key="4">
    <source>
        <dbReference type="Proteomes" id="UP001565474"/>
    </source>
</evidence>
<sequence>MDSGLALRAPRNDKRENHMPQTITRGIKALIDEANAEIETLTAKDAIEISKNGDVVIVDIRDPREIERDGRIPGAFACTRGMLEFWIDPQSPYAKPIFQEDKKFVFHCAGGLRSALAAKTAQDMGLKPVAHIAGGYAAWRDAGGPTEKWEPKKKG</sequence>
<dbReference type="SUPFAM" id="SSF52821">
    <property type="entry name" value="Rhodanese/Cell cycle control phosphatase"/>
    <property type="match status" value="1"/>
</dbReference>